<dbReference type="OrthoDB" id="10389756at2759"/>
<evidence type="ECO:0000313" key="2">
    <source>
        <dbReference type="EMBL" id="PON53182.1"/>
    </source>
</evidence>
<feature type="region of interest" description="Disordered" evidence="1">
    <location>
        <begin position="97"/>
        <end position="119"/>
    </location>
</feature>
<dbReference type="EMBL" id="JXTB01000210">
    <property type="protein sequence ID" value="PON53182.1"/>
    <property type="molecule type" value="Genomic_DNA"/>
</dbReference>
<name>A0A2P5BWK3_PARAD</name>
<feature type="compositionally biased region" description="Basic residues" evidence="1">
    <location>
        <begin position="97"/>
        <end position="109"/>
    </location>
</feature>
<proteinExistence type="predicted"/>
<evidence type="ECO:0000256" key="1">
    <source>
        <dbReference type="SAM" id="MobiDB-lite"/>
    </source>
</evidence>
<comment type="caution">
    <text evidence="2">The sequence shown here is derived from an EMBL/GenBank/DDBJ whole genome shotgun (WGS) entry which is preliminary data.</text>
</comment>
<reference evidence="3" key="1">
    <citation type="submission" date="2016-06" db="EMBL/GenBank/DDBJ databases">
        <title>Parallel loss of symbiosis genes in relatives of nitrogen-fixing non-legume Parasponia.</title>
        <authorList>
            <person name="Van Velzen R."/>
            <person name="Holmer R."/>
            <person name="Bu F."/>
            <person name="Rutten L."/>
            <person name="Van Zeijl A."/>
            <person name="Liu W."/>
            <person name="Santuari L."/>
            <person name="Cao Q."/>
            <person name="Sharma T."/>
            <person name="Shen D."/>
            <person name="Roswanjaya Y."/>
            <person name="Wardhani T."/>
            <person name="Kalhor M.S."/>
            <person name="Jansen J."/>
            <person name="Van den Hoogen J."/>
            <person name="Gungor B."/>
            <person name="Hartog M."/>
            <person name="Hontelez J."/>
            <person name="Verver J."/>
            <person name="Yang W.-C."/>
            <person name="Schijlen E."/>
            <person name="Repin R."/>
            <person name="Schilthuizen M."/>
            <person name="Schranz E."/>
            <person name="Heidstra R."/>
            <person name="Miyata K."/>
            <person name="Fedorova E."/>
            <person name="Kohlen W."/>
            <person name="Bisseling T."/>
            <person name="Smit S."/>
            <person name="Geurts R."/>
        </authorList>
    </citation>
    <scope>NUCLEOTIDE SEQUENCE [LARGE SCALE GENOMIC DNA]</scope>
    <source>
        <strain evidence="3">cv. WU1-14</strain>
    </source>
</reference>
<accession>A0A2P5BWK3</accession>
<dbReference type="Proteomes" id="UP000237105">
    <property type="component" value="Unassembled WGS sequence"/>
</dbReference>
<sequence length="119" mass="13044">MALSYSFKRSKRIGGHCGLAGGGHVSFCGAFACSIHHHRHAGPTITVSGDVAEYLSTFRFNTCFSIHPIVTVSTKATTKTFNQPWHDRHVSTVQRLGPRRPMRSTHPRHAFGAARGDVC</sequence>
<keyword evidence="3" id="KW-1185">Reference proteome</keyword>
<organism evidence="2 3">
    <name type="scientific">Parasponia andersonii</name>
    <name type="common">Sponia andersonii</name>
    <dbReference type="NCBI Taxonomy" id="3476"/>
    <lineage>
        <taxon>Eukaryota</taxon>
        <taxon>Viridiplantae</taxon>
        <taxon>Streptophyta</taxon>
        <taxon>Embryophyta</taxon>
        <taxon>Tracheophyta</taxon>
        <taxon>Spermatophyta</taxon>
        <taxon>Magnoliopsida</taxon>
        <taxon>eudicotyledons</taxon>
        <taxon>Gunneridae</taxon>
        <taxon>Pentapetalae</taxon>
        <taxon>rosids</taxon>
        <taxon>fabids</taxon>
        <taxon>Rosales</taxon>
        <taxon>Cannabaceae</taxon>
        <taxon>Parasponia</taxon>
    </lineage>
</organism>
<evidence type="ECO:0000313" key="3">
    <source>
        <dbReference type="Proteomes" id="UP000237105"/>
    </source>
</evidence>
<dbReference type="AlphaFoldDB" id="A0A2P5BWK3"/>
<protein>
    <submittedName>
        <fullName evidence="2">Uncharacterized protein</fullName>
    </submittedName>
</protein>
<gene>
    <name evidence="2" type="ORF">PanWU01x14_204130</name>
</gene>